<organism evidence="1 2">
    <name type="scientific">Lecanicillium saksenae</name>
    <dbReference type="NCBI Taxonomy" id="468837"/>
    <lineage>
        <taxon>Eukaryota</taxon>
        <taxon>Fungi</taxon>
        <taxon>Dikarya</taxon>
        <taxon>Ascomycota</taxon>
        <taxon>Pezizomycotina</taxon>
        <taxon>Sordariomycetes</taxon>
        <taxon>Hypocreomycetidae</taxon>
        <taxon>Hypocreales</taxon>
        <taxon>Cordycipitaceae</taxon>
        <taxon>Lecanicillium</taxon>
    </lineage>
</organism>
<gene>
    <name evidence="1" type="ORF">NLG97_g4114</name>
</gene>
<protein>
    <submittedName>
        <fullName evidence="1">Uncharacterized protein</fullName>
    </submittedName>
</protein>
<dbReference type="Proteomes" id="UP001148737">
    <property type="component" value="Unassembled WGS sequence"/>
</dbReference>
<accession>A0ACC1QY32</accession>
<proteinExistence type="predicted"/>
<name>A0ACC1QY32_9HYPO</name>
<keyword evidence="2" id="KW-1185">Reference proteome</keyword>
<reference evidence="1" key="1">
    <citation type="submission" date="2022-07" db="EMBL/GenBank/DDBJ databases">
        <title>Genome Sequence of Lecanicillium saksenae.</title>
        <authorList>
            <person name="Buettner E."/>
        </authorList>
    </citation>
    <scope>NUCLEOTIDE SEQUENCE</scope>
    <source>
        <strain evidence="1">VT-O1</strain>
    </source>
</reference>
<dbReference type="EMBL" id="JANAKD010000383">
    <property type="protein sequence ID" value="KAJ3494391.1"/>
    <property type="molecule type" value="Genomic_DNA"/>
</dbReference>
<evidence type="ECO:0000313" key="1">
    <source>
        <dbReference type="EMBL" id="KAJ3494391.1"/>
    </source>
</evidence>
<comment type="caution">
    <text evidence="1">The sequence shown here is derived from an EMBL/GenBank/DDBJ whole genome shotgun (WGS) entry which is preliminary data.</text>
</comment>
<evidence type="ECO:0000313" key="2">
    <source>
        <dbReference type="Proteomes" id="UP001148737"/>
    </source>
</evidence>
<sequence>MAQPTTATEDAEVHAFLTRHPEILVGREAQEKAEDEAGGDTFSIINKPFKNVVLYQIFNADTLERESAAVLINDQMSLDYYSKQNRDEDDSEPDTVSCPGCGAGSSRADVKGPERFLIERMVKYTAFHWGQRISLMGGEDFTRAVGTHDRVIPCLFNGVPY</sequence>